<gene>
    <name evidence="4" type="ORF">ACGRHZ_14280</name>
</gene>
<feature type="domain" description="Glycosyl transferase family 1" evidence="2">
    <location>
        <begin position="216"/>
        <end position="367"/>
    </location>
</feature>
<dbReference type="EMBL" id="JBIHSE010000001">
    <property type="protein sequence ID" value="MFH0272479.1"/>
    <property type="molecule type" value="Genomic_DNA"/>
</dbReference>
<accession>A0ABW7J815</accession>
<evidence type="ECO:0000313" key="4">
    <source>
        <dbReference type="EMBL" id="MFH0272479.1"/>
    </source>
</evidence>
<dbReference type="PANTHER" id="PTHR45947">
    <property type="entry name" value="SULFOQUINOVOSYL TRANSFERASE SQD2"/>
    <property type="match status" value="1"/>
</dbReference>
<protein>
    <submittedName>
        <fullName evidence="4">Glycosyltransferase family 4 protein</fullName>
    </submittedName>
</protein>
<feature type="transmembrane region" description="Helical" evidence="1">
    <location>
        <begin position="97"/>
        <end position="117"/>
    </location>
</feature>
<keyword evidence="1" id="KW-1133">Transmembrane helix</keyword>
<dbReference type="Proteomes" id="UP001607221">
    <property type="component" value="Unassembled WGS sequence"/>
</dbReference>
<reference evidence="4 5" key="1">
    <citation type="submission" date="2024-10" db="EMBL/GenBank/DDBJ databases">
        <authorList>
            <person name="Yibar A."/>
            <person name="Saticioglu I.B."/>
            <person name="Duman M."/>
            <person name="Ajmi N."/>
            <person name="Gurler F."/>
            <person name="Ay H."/>
            <person name="Onuk E."/>
            <person name="Guler S."/>
            <person name="Romalde J.L."/>
        </authorList>
    </citation>
    <scope>NUCLEOTIDE SEQUENCE [LARGE SCALE GENOMIC DNA]</scope>
    <source>
        <strain evidence="4 5">1-TCBS-A</strain>
    </source>
</reference>
<dbReference type="InterPro" id="IPR050194">
    <property type="entry name" value="Glycosyltransferase_grp1"/>
</dbReference>
<dbReference type="Pfam" id="PF13439">
    <property type="entry name" value="Glyco_transf_4"/>
    <property type="match status" value="1"/>
</dbReference>
<dbReference type="CDD" id="cd03794">
    <property type="entry name" value="GT4_WbuB-like"/>
    <property type="match status" value="1"/>
</dbReference>
<dbReference type="SUPFAM" id="SSF53756">
    <property type="entry name" value="UDP-Glycosyltransferase/glycogen phosphorylase"/>
    <property type="match status" value="1"/>
</dbReference>
<sequence length="398" mass="45325">MKIIYIHQYFKKPTMSGGVRSYEFAKRLVKDGHEVVIVTSDTEEYFSGWKNEEIEGIEVHWKSVKYNNKFGFLSRVWAFYSFLLHATLHVISIKSDIIIATSTPLTVSIPAIVYKFVYRVPFIFEVRDVWPEIPIALGFLRNRLVISAAKLLERISYNAASHIIALSPDMKNSIETITKTKVTVVPNAADIELFEGRCLESFSDKELLKKINVIRSKHKKVLFYTGTFGMVNNLSYLIDLAGFSQGDIAFVFVGDGIEKDLIIEKSKERNLIDSVVYFFSPIPKDKLWVLHNSFDMAVSTVLPIKPLYSNSANKVFDAFAAGSPILINHSGWLQEIIEKNVCGIVLGEKPSFGEYTRLTDFLFDEEKIVLARKNAKKLGESDFNRDTLYLKFIEGINK</sequence>
<evidence type="ECO:0000259" key="3">
    <source>
        <dbReference type="Pfam" id="PF13439"/>
    </source>
</evidence>
<feature type="transmembrane region" description="Helical" evidence="1">
    <location>
        <begin position="72"/>
        <end position="91"/>
    </location>
</feature>
<dbReference type="InterPro" id="IPR001296">
    <property type="entry name" value="Glyco_trans_1"/>
</dbReference>
<keyword evidence="1" id="KW-0472">Membrane</keyword>
<dbReference type="RefSeq" id="WP_394632300.1">
    <property type="nucleotide sequence ID" value="NZ_JBIHSE010000001.1"/>
</dbReference>
<keyword evidence="1" id="KW-0812">Transmembrane</keyword>
<evidence type="ECO:0000259" key="2">
    <source>
        <dbReference type="Pfam" id="PF00534"/>
    </source>
</evidence>
<keyword evidence="5" id="KW-1185">Reference proteome</keyword>
<dbReference type="PANTHER" id="PTHR45947:SF3">
    <property type="entry name" value="SULFOQUINOVOSYL TRANSFERASE SQD2"/>
    <property type="match status" value="1"/>
</dbReference>
<name>A0ABW7J815_9VIBR</name>
<dbReference type="Pfam" id="PF00534">
    <property type="entry name" value="Glycos_transf_1"/>
    <property type="match status" value="1"/>
</dbReference>
<feature type="domain" description="Glycosyltransferase subfamily 4-like N-terminal" evidence="3">
    <location>
        <begin position="20"/>
        <end position="192"/>
    </location>
</feature>
<comment type="caution">
    <text evidence="4">The sequence shown here is derived from an EMBL/GenBank/DDBJ whole genome shotgun (WGS) entry which is preliminary data.</text>
</comment>
<proteinExistence type="predicted"/>
<organism evidence="4 5">
    <name type="scientific">Vibrio jasicida</name>
    <dbReference type="NCBI Taxonomy" id="766224"/>
    <lineage>
        <taxon>Bacteria</taxon>
        <taxon>Pseudomonadati</taxon>
        <taxon>Pseudomonadota</taxon>
        <taxon>Gammaproteobacteria</taxon>
        <taxon>Vibrionales</taxon>
        <taxon>Vibrionaceae</taxon>
        <taxon>Vibrio</taxon>
    </lineage>
</organism>
<dbReference type="Gene3D" id="3.40.50.2000">
    <property type="entry name" value="Glycogen Phosphorylase B"/>
    <property type="match status" value="2"/>
</dbReference>
<evidence type="ECO:0000256" key="1">
    <source>
        <dbReference type="SAM" id="Phobius"/>
    </source>
</evidence>
<dbReference type="InterPro" id="IPR028098">
    <property type="entry name" value="Glyco_trans_4-like_N"/>
</dbReference>
<evidence type="ECO:0000313" key="5">
    <source>
        <dbReference type="Proteomes" id="UP001607221"/>
    </source>
</evidence>